<evidence type="ECO:0000256" key="3">
    <source>
        <dbReference type="ARBA" id="ARBA00023163"/>
    </source>
</evidence>
<dbReference type="PANTHER" id="PTHR30055">
    <property type="entry name" value="HTH-TYPE TRANSCRIPTIONAL REGULATOR RUTR"/>
    <property type="match status" value="1"/>
</dbReference>
<dbReference type="Proteomes" id="UP000295281">
    <property type="component" value="Unassembled WGS sequence"/>
</dbReference>
<evidence type="ECO:0000259" key="6">
    <source>
        <dbReference type="PROSITE" id="PS50977"/>
    </source>
</evidence>
<name>A0A4R6UK14_9ACTN</name>
<sequence length="235" mass="26137">MRSENQPVSQKERSFIETARRAQIMDAAVETIAEVGFARASLARIARRAGISKGVISYHFAGKEELMEQIVIAVYTDIGENVAGGLHGVESVTEMVRVNTTRVAEYMRGHRSSLRALGEIFLNLRGADGEPHYGMHTNEPLYQPLEDAFRRGQESGELRDFDTRVMAISYQSALDAMFGYWALNPEWDLTAHAEQVSDLFVRAIRAEAPRDAPTPHRSSRDRHDPPPDPAEGGTA</sequence>
<accession>A0A4R6UK14</accession>
<proteinExistence type="predicted"/>
<dbReference type="InterPro" id="IPR001647">
    <property type="entry name" value="HTH_TetR"/>
</dbReference>
<reference evidence="7 8" key="1">
    <citation type="submission" date="2019-03" db="EMBL/GenBank/DDBJ databases">
        <title>Genomic Encyclopedia of Type Strains, Phase IV (KMG-IV): sequencing the most valuable type-strain genomes for metagenomic binning, comparative biology and taxonomic classification.</title>
        <authorList>
            <person name="Goeker M."/>
        </authorList>
    </citation>
    <scope>NUCLEOTIDE SEQUENCE [LARGE SCALE GENOMIC DNA]</scope>
    <source>
        <strain evidence="7 8">DSM 46770</strain>
    </source>
</reference>
<dbReference type="InterPro" id="IPR036271">
    <property type="entry name" value="Tet_transcr_reg_TetR-rel_C_sf"/>
</dbReference>
<feature type="DNA-binding region" description="H-T-H motif" evidence="4">
    <location>
        <begin position="41"/>
        <end position="60"/>
    </location>
</feature>
<dbReference type="InterPro" id="IPR050109">
    <property type="entry name" value="HTH-type_TetR-like_transc_reg"/>
</dbReference>
<evidence type="ECO:0000313" key="8">
    <source>
        <dbReference type="Proteomes" id="UP000295281"/>
    </source>
</evidence>
<feature type="region of interest" description="Disordered" evidence="5">
    <location>
        <begin position="207"/>
        <end position="235"/>
    </location>
</feature>
<dbReference type="GO" id="GO:0003700">
    <property type="term" value="F:DNA-binding transcription factor activity"/>
    <property type="evidence" value="ECO:0007669"/>
    <property type="project" value="TreeGrafter"/>
</dbReference>
<dbReference type="GO" id="GO:0000976">
    <property type="term" value="F:transcription cis-regulatory region binding"/>
    <property type="evidence" value="ECO:0007669"/>
    <property type="project" value="TreeGrafter"/>
</dbReference>
<dbReference type="InterPro" id="IPR009057">
    <property type="entry name" value="Homeodomain-like_sf"/>
</dbReference>
<dbReference type="EMBL" id="SNYN01000022">
    <property type="protein sequence ID" value="TDQ47191.1"/>
    <property type="molecule type" value="Genomic_DNA"/>
</dbReference>
<gene>
    <name evidence="7" type="ORF">EV190_12210</name>
</gene>
<dbReference type="Pfam" id="PF00440">
    <property type="entry name" value="TetR_N"/>
    <property type="match status" value="1"/>
</dbReference>
<evidence type="ECO:0000256" key="4">
    <source>
        <dbReference type="PROSITE-ProRule" id="PRU00335"/>
    </source>
</evidence>
<dbReference type="RefSeq" id="WP_133742968.1">
    <property type="nucleotide sequence ID" value="NZ_SNYN01000022.1"/>
</dbReference>
<dbReference type="PROSITE" id="PS50977">
    <property type="entry name" value="HTH_TETR_2"/>
    <property type="match status" value="1"/>
</dbReference>
<dbReference type="Gene3D" id="1.10.10.60">
    <property type="entry name" value="Homeodomain-like"/>
    <property type="match status" value="1"/>
</dbReference>
<dbReference type="PRINTS" id="PR00455">
    <property type="entry name" value="HTHTETR"/>
</dbReference>
<keyword evidence="2 4" id="KW-0238">DNA-binding</keyword>
<keyword evidence="3" id="KW-0804">Transcription</keyword>
<evidence type="ECO:0000256" key="5">
    <source>
        <dbReference type="SAM" id="MobiDB-lite"/>
    </source>
</evidence>
<organism evidence="7 8">
    <name type="scientific">Actinorugispora endophytica</name>
    <dbReference type="NCBI Taxonomy" id="1605990"/>
    <lineage>
        <taxon>Bacteria</taxon>
        <taxon>Bacillati</taxon>
        <taxon>Actinomycetota</taxon>
        <taxon>Actinomycetes</taxon>
        <taxon>Streptosporangiales</taxon>
        <taxon>Nocardiopsidaceae</taxon>
        <taxon>Actinorugispora</taxon>
    </lineage>
</organism>
<dbReference type="PROSITE" id="PS01081">
    <property type="entry name" value="HTH_TETR_1"/>
    <property type="match status" value="1"/>
</dbReference>
<evidence type="ECO:0000256" key="2">
    <source>
        <dbReference type="ARBA" id="ARBA00023125"/>
    </source>
</evidence>
<dbReference type="PANTHER" id="PTHR30055:SF234">
    <property type="entry name" value="HTH-TYPE TRANSCRIPTIONAL REGULATOR BETI"/>
    <property type="match status" value="1"/>
</dbReference>
<dbReference type="AlphaFoldDB" id="A0A4R6UK14"/>
<evidence type="ECO:0000313" key="7">
    <source>
        <dbReference type="EMBL" id="TDQ47191.1"/>
    </source>
</evidence>
<dbReference type="SUPFAM" id="SSF46689">
    <property type="entry name" value="Homeodomain-like"/>
    <property type="match status" value="1"/>
</dbReference>
<evidence type="ECO:0000256" key="1">
    <source>
        <dbReference type="ARBA" id="ARBA00023015"/>
    </source>
</evidence>
<keyword evidence="1" id="KW-0805">Transcription regulation</keyword>
<dbReference type="SUPFAM" id="SSF48498">
    <property type="entry name" value="Tetracyclin repressor-like, C-terminal domain"/>
    <property type="match status" value="1"/>
</dbReference>
<comment type="caution">
    <text evidence="7">The sequence shown here is derived from an EMBL/GenBank/DDBJ whole genome shotgun (WGS) entry which is preliminary data.</text>
</comment>
<dbReference type="InterPro" id="IPR023772">
    <property type="entry name" value="DNA-bd_HTH_TetR-type_CS"/>
</dbReference>
<dbReference type="OrthoDB" id="9806334at2"/>
<feature type="domain" description="HTH tetR-type" evidence="6">
    <location>
        <begin position="18"/>
        <end position="78"/>
    </location>
</feature>
<protein>
    <submittedName>
        <fullName evidence="7">TetR family transcriptional regulator</fullName>
    </submittedName>
</protein>
<dbReference type="Gene3D" id="1.10.357.10">
    <property type="entry name" value="Tetracycline Repressor, domain 2"/>
    <property type="match status" value="1"/>
</dbReference>
<keyword evidence="8" id="KW-1185">Reference proteome</keyword>